<dbReference type="Pfam" id="PF05050">
    <property type="entry name" value="Methyltransf_21"/>
    <property type="match status" value="1"/>
</dbReference>
<dbReference type="PANTHER" id="PTHR36973">
    <property type="entry name" value="SLL1456 PROTEIN-RELATED"/>
    <property type="match status" value="1"/>
</dbReference>
<dbReference type="GO" id="GO:0008168">
    <property type="term" value="F:methyltransferase activity"/>
    <property type="evidence" value="ECO:0007669"/>
    <property type="project" value="UniProtKB-KW"/>
</dbReference>
<accession>A0ABR9UWS8</accession>
<protein>
    <submittedName>
        <fullName evidence="2">FkbM family methyltransferase</fullName>
    </submittedName>
</protein>
<dbReference type="Proteomes" id="UP000651156">
    <property type="component" value="Unassembled WGS sequence"/>
</dbReference>
<keyword evidence="2" id="KW-0808">Transferase</keyword>
<comment type="caution">
    <text evidence="2">The sequence shown here is derived from an EMBL/GenBank/DDBJ whole genome shotgun (WGS) entry which is preliminary data.</text>
</comment>
<feature type="domain" description="Methyltransferase FkbM" evidence="1">
    <location>
        <begin position="41"/>
        <end position="186"/>
    </location>
</feature>
<dbReference type="InterPro" id="IPR053188">
    <property type="entry name" value="FkbM_Methyltransferase"/>
</dbReference>
<dbReference type="Gene3D" id="3.40.50.150">
    <property type="entry name" value="Vaccinia Virus protein VP39"/>
    <property type="match status" value="1"/>
</dbReference>
<dbReference type="EMBL" id="JADEWN010000056">
    <property type="protein sequence ID" value="MBE9192463.1"/>
    <property type="molecule type" value="Genomic_DNA"/>
</dbReference>
<dbReference type="InterPro" id="IPR029063">
    <property type="entry name" value="SAM-dependent_MTases_sf"/>
</dbReference>
<name>A0ABR9UWS8_9CHRO</name>
<dbReference type="InterPro" id="IPR006342">
    <property type="entry name" value="FkbM_mtfrase"/>
</dbReference>
<gene>
    <name evidence="2" type="ORF">IQ230_19345</name>
</gene>
<keyword evidence="2" id="KW-0489">Methyltransferase</keyword>
<dbReference type="NCBIfam" id="TIGR01444">
    <property type="entry name" value="fkbM_fam"/>
    <property type="match status" value="1"/>
</dbReference>
<proteinExistence type="predicted"/>
<sequence length="212" mass="24604">MNKQKIKKLLQKDNPVVLEVGSAGGGDSLEFLKEFSQVQLYCFEPDPRAIALHKSRVQDSRCQLYEIAMSDTNGQAEFYQSSGQHPKYTSIHDWSASSSLKAPKEHLKLYPWCTFDTNIKVPTCRLDTWAEEHQIGEVDFIWADVQGAEEELIKGGLKTLSRTRYFYTEYYNKEIYQGQPNIERIKFLIPAFKDIEYYKGNVLFKNLELVDR</sequence>
<organism evidence="2 3">
    <name type="scientific">Gloeocapsopsis crepidinum LEGE 06123</name>
    <dbReference type="NCBI Taxonomy" id="588587"/>
    <lineage>
        <taxon>Bacteria</taxon>
        <taxon>Bacillati</taxon>
        <taxon>Cyanobacteriota</taxon>
        <taxon>Cyanophyceae</taxon>
        <taxon>Oscillatoriophycideae</taxon>
        <taxon>Chroococcales</taxon>
        <taxon>Chroococcaceae</taxon>
        <taxon>Gloeocapsopsis</taxon>
    </lineage>
</organism>
<dbReference type="PANTHER" id="PTHR36973:SF4">
    <property type="entry name" value="NODULATION PROTEIN"/>
    <property type="match status" value="1"/>
</dbReference>
<evidence type="ECO:0000313" key="3">
    <source>
        <dbReference type="Proteomes" id="UP000651156"/>
    </source>
</evidence>
<keyword evidence="3" id="KW-1185">Reference proteome</keyword>
<dbReference type="RefSeq" id="WP_193933890.1">
    <property type="nucleotide sequence ID" value="NZ_CAWPMZ010000092.1"/>
</dbReference>
<evidence type="ECO:0000313" key="2">
    <source>
        <dbReference type="EMBL" id="MBE9192463.1"/>
    </source>
</evidence>
<evidence type="ECO:0000259" key="1">
    <source>
        <dbReference type="Pfam" id="PF05050"/>
    </source>
</evidence>
<dbReference type="SUPFAM" id="SSF53335">
    <property type="entry name" value="S-adenosyl-L-methionine-dependent methyltransferases"/>
    <property type="match status" value="1"/>
</dbReference>
<dbReference type="GO" id="GO:0032259">
    <property type="term" value="P:methylation"/>
    <property type="evidence" value="ECO:0007669"/>
    <property type="project" value="UniProtKB-KW"/>
</dbReference>
<reference evidence="2 3" key="1">
    <citation type="submission" date="2020-10" db="EMBL/GenBank/DDBJ databases">
        <authorList>
            <person name="Castelo-Branco R."/>
            <person name="Eusebio N."/>
            <person name="Adriana R."/>
            <person name="Vieira A."/>
            <person name="Brugerolle De Fraissinette N."/>
            <person name="Rezende De Castro R."/>
            <person name="Schneider M.P."/>
            <person name="Vasconcelos V."/>
            <person name="Leao P.N."/>
        </authorList>
    </citation>
    <scope>NUCLEOTIDE SEQUENCE [LARGE SCALE GENOMIC DNA]</scope>
    <source>
        <strain evidence="2 3">LEGE 06123</strain>
    </source>
</reference>